<evidence type="ECO:0000313" key="7">
    <source>
        <dbReference type="Proteomes" id="UP001380822"/>
    </source>
</evidence>
<dbReference type="InterPro" id="IPR028082">
    <property type="entry name" value="Peripla_BP_I"/>
</dbReference>
<keyword evidence="3" id="KW-0732">Signal</keyword>
<evidence type="ECO:0000259" key="5">
    <source>
        <dbReference type="Pfam" id="PF13458"/>
    </source>
</evidence>
<sequence>MRHGLMRQFKSLALFAAGLVMAGMLTGVLAAPAQADIRIAVAAAFSGQFAPLGDQILAGARLAVEDINASGGLRGEKLVLEEADDRCDPERAKAQANQLTGKGVQLVIGHVCSSATLAAAPVYAEAGRIQITVASALPQLTEARPGPGFFRLGPREDATAPFIADRLARDFAGKRIGLVTDRSGYGKDFAARIKAAMQARGQTLALEQEFDAGARDLKPLASTLKGERLDVVVLGAYAGDAGNLAAAFGWLGAQVPVLAGDAAMGMEFGAAAGEAASLVEVAFMADAAAIPDSPAGEVAQRLRQAGAVPSPYAIGAYAAVQLFAAAADNAETLDFAGVAAAVQSGGFETVSGSISFTPEGDRQGYGLSWYRWEDGRFRLSSSQR</sequence>
<dbReference type="PANTHER" id="PTHR47151:SF2">
    <property type="entry name" value="AMINO ACID BINDING PROTEIN"/>
    <property type="match status" value="1"/>
</dbReference>
<name>A0ABU7ZRS7_9HYPH</name>
<dbReference type="InterPro" id="IPR028081">
    <property type="entry name" value="Leu-bd"/>
</dbReference>
<evidence type="ECO:0000313" key="6">
    <source>
        <dbReference type="EMBL" id="MEH0097748.1"/>
    </source>
</evidence>
<protein>
    <submittedName>
        <fullName evidence="6">Branched-chain amino acid ABC transporter substrate-binding protein</fullName>
    </submittedName>
</protein>
<keyword evidence="4" id="KW-0029">Amino-acid transport</keyword>
<dbReference type="PRINTS" id="PR00337">
    <property type="entry name" value="LEUILEVALBP"/>
</dbReference>
<dbReference type="InterPro" id="IPR000709">
    <property type="entry name" value="Leu_Ile_Val-bd"/>
</dbReference>
<comment type="caution">
    <text evidence="6">The sequence shown here is derived from an EMBL/GenBank/DDBJ whole genome shotgun (WGS) entry which is preliminary data.</text>
</comment>
<evidence type="ECO:0000256" key="1">
    <source>
        <dbReference type="ARBA" id="ARBA00010062"/>
    </source>
</evidence>
<comment type="similarity">
    <text evidence="1">Belongs to the leucine-binding protein family.</text>
</comment>
<dbReference type="Proteomes" id="UP001380822">
    <property type="component" value="Unassembled WGS sequence"/>
</dbReference>
<evidence type="ECO:0000256" key="3">
    <source>
        <dbReference type="ARBA" id="ARBA00022729"/>
    </source>
</evidence>
<dbReference type="RefSeq" id="WP_334252641.1">
    <property type="nucleotide sequence ID" value="NZ_JBAKBE010000010.1"/>
</dbReference>
<dbReference type="SUPFAM" id="SSF53822">
    <property type="entry name" value="Periplasmic binding protein-like I"/>
    <property type="match status" value="1"/>
</dbReference>
<evidence type="ECO:0000256" key="2">
    <source>
        <dbReference type="ARBA" id="ARBA00022448"/>
    </source>
</evidence>
<proteinExistence type="inferred from homology"/>
<dbReference type="CDD" id="cd06342">
    <property type="entry name" value="PBP1_ABC_LIVBP-like"/>
    <property type="match status" value="1"/>
</dbReference>
<reference evidence="6 7" key="1">
    <citation type="submission" date="2024-02" db="EMBL/GenBank/DDBJ databases">
        <title>A new putative Pannonibacter species isolated from two cases of bloodstream infections in paediatric patients.</title>
        <authorList>
            <person name="Castellana S."/>
            <person name="De Laurentiis V."/>
            <person name="Grassi M."/>
            <person name="De Leonardis F."/>
            <person name="Mosca A."/>
            <person name="De Carlo C."/>
            <person name="Sparapano E."/>
            <person name="Ronga L."/>
            <person name="Santacroce L."/>
            <person name="Chironna M."/>
            <person name="De Robertis A."/>
            <person name="Bianco A."/>
            <person name="Del Sambro L."/>
            <person name="Capozzi L."/>
            <person name="Parisi A."/>
        </authorList>
    </citation>
    <scope>NUCLEOTIDE SEQUENCE [LARGE SCALE GENOMIC DNA]</scope>
    <source>
        <strain evidence="6 7">Pt2</strain>
    </source>
</reference>
<dbReference type="EMBL" id="JBAKBE010000010">
    <property type="protein sequence ID" value="MEH0097748.1"/>
    <property type="molecule type" value="Genomic_DNA"/>
</dbReference>
<dbReference type="Gene3D" id="3.40.50.2300">
    <property type="match status" value="2"/>
</dbReference>
<keyword evidence="2" id="KW-0813">Transport</keyword>
<gene>
    <name evidence="6" type="ORF">V6L76_15920</name>
</gene>
<dbReference type="Pfam" id="PF13458">
    <property type="entry name" value="Peripla_BP_6"/>
    <property type="match status" value="1"/>
</dbReference>
<feature type="domain" description="Leucine-binding protein" evidence="5">
    <location>
        <begin position="37"/>
        <end position="365"/>
    </location>
</feature>
<accession>A0ABU7ZRS7</accession>
<evidence type="ECO:0000256" key="4">
    <source>
        <dbReference type="ARBA" id="ARBA00022970"/>
    </source>
</evidence>
<dbReference type="PANTHER" id="PTHR47151">
    <property type="entry name" value="LEU/ILE/VAL-BINDING ABC TRANSPORTER SUBUNIT"/>
    <property type="match status" value="1"/>
</dbReference>
<organism evidence="6 7">
    <name type="scientific">Pannonibacter anstelovis</name>
    <dbReference type="NCBI Taxonomy" id="3121537"/>
    <lineage>
        <taxon>Bacteria</taxon>
        <taxon>Pseudomonadati</taxon>
        <taxon>Pseudomonadota</taxon>
        <taxon>Alphaproteobacteria</taxon>
        <taxon>Hyphomicrobiales</taxon>
        <taxon>Stappiaceae</taxon>
        <taxon>Pannonibacter</taxon>
    </lineage>
</organism>
<keyword evidence="7" id="KW-1185">Reference proteome</keyword>